<organism evidence="9 10">
    <name type="scientific">Toxocara canis</name>
    <name type="common">Canine roundworm</name>
    <dbReference type="NCBI Taxonomy" id="6265"/>
    <lineage>
        <taxon>Eukaryota</taxon>
        <taxon>Metazoa</taxon>
        <taxon>Ecdysozoa</taxon>
        <taxon>Nematoda</taxon>
        <taxon>Chromadorea</taxon>
        <taxon>Rhabditida</taxon>
        <taxon>Spirurina</taxon>
        <taxon>Ascaridomorpha</taxon>
        <taxon>Ascaridoidea</taxon>
        <taxon>Toxocaridae</taxon>
        <taxon>Toxocara</taxon>
    </lineage>
</organism>
<evidence type="ECO:0000256" key="4">
    <source>
        <dbReference type="PROSITE-ProRule" id="PRU00027"/>
    </source>
</evidence>
<evidence type="ECO:0000313" key="10">
    <source>
        <dbReference type="WBParaSite" id="TCNE_0000675401-mRNA-1"/>
    </source>
</evidence>
<keyword evidence="5" id="KW-0539">Nucleus</keyword>
<proteinExistence type="predicted"/>
<name>A0A183UE34_TOXCA</name>
<evidence type="ECO:0000256" key="5">
    <source>
        <dbReference type="PROSITE-ProRule" id="PRU00371"/>
    </source>
</evidence>
<keyword evidence="2 4" id="KW-0863">Zinc-finger</keyword>
<evidence type="ECO:0000256" key="2">
    <source>
        <dbReference type="ARBA" id="ARBA00022771"/>
    </source>
</evidence>
<feature type="domain" description="BESS" evidence="8">
    <location>
        <begin position="354"/>
        <end position="393"/>
    </location>
</feature>
<dbReference type="AlphaFoldDB" id="A0A183UE34"/>
<evidence type="ECO:0000259" key="7">
    <source>
        <dbReference type="PROSITE" id="PS50808"/>
    </source>
</evidence>
<sequence length="400" mass="44633">LNSFSGSPSRHNLRPCIHPNRRYNESPSLQPRKRRLSRLKCASESVPTPQPSLLPRCAPRFQSKVWLFCEKFYDETGERKAKCRLCNAVINARVICAFHVLCYSGGSTRGILHHLRTVHADVTRGVIQPVVKKPLALVGGIDVNDDEAWVQEIDDEADSNSNAAESVTAQLPEYQDKQGQQGSCSNKDKEQGLDYATLTSEETPSYAGEVFLQEDGSYVTEEGDEFVDVVYVQEGELDEELSKHSAQTFIPRQIKKCSSTAQAAEKREVCTQESSPSVPDRMLKASDKQMIARNGVSGTETHFEMPDYTLVDYRGQGWGRHVYDREGALGTGSAGNRLMPKTKWRGIRQHDPPLDIDDHFGNVVSLSLKTLPVEQRPRARAAILQCIAEFRESAVEEGHS</sequence>
<comment type="subcellular location">
    <subcellularLocation>
        <location evidence="5">Nucleus</location>
    </subcellularLocation>
</comment>
<dbReference type="PROSITE" id="PS50808">
    <property type="entry name" value="ZF_BED"/>
    <property type="match status" value="1"/>
</dbReference>
<dbReference type="InterPro" id="IPR004210">
    <property type="entry name" value="BESS_motif"/>
</dbReference>
<dbReference type="PROSITE" id="PS51031">
    <property type="entry name" value="BESS"/>
    <property type="match status" value="1"/>
</dbReference>
<feature type="domain" description="BED-type" evidence="7">
    <location>
        <begin position="60"/>
        <end position="126"/>
    </location>
</feature>
<feature type="region of interest" description="Disordered" evidence="6">
    <location>
        <begin position="1"/>
        <end position="30"/>
    </location>
</feature>
<dbReference type="InterPro" id="IPR003656">
    <property type="entry name" value="Znf_BED"/>
</dbReference>
<dbReference type="GO" id="GO:0008270">
    <property type="term" value="F:zinc ion binding"/>
    <property type="evidence" value="ECO:0007669"/>
    <property type="project" value="UniProtKB-KW"/>
</dbReference>
<evidence type="ECO:0000256" key="1">
    <source>
        <dbReference type="ARBA" id="ARBA00022723"/>
    </source>
</evidence>
<keyword evidence="3" id="KW-0862">Zinc</keyword>
<evidence type="ECO:0000256" key="3">
    <source>
        <dbReference type="ARBA" id="ARBA00022833"/>
    </source>
</evidence>
<dbReference type="WBParaSite" id="TCNE_0000675401-mRNA-1">
    <property type="protein sequence ID" value="TCNE_0000675401-mRNA-1"/>
    <property type="gene ID" value="TCNE_0000675401"/>
</dbReference>
<keyword evidence="9" id="KW-1185">Reference proteome</keyword>
<dbReference type="GO" id="GO:0005634">
    <property type="term" value="C:nucleus"/>
    <property type="evidence" value="ECO:0007669"/>
    <property type="project" value="UniProtKB-SubCell"/>
</dbReference>
<dbReference type="GO" id="GO:0003677">
    <property type="term" value="F:DNA binding"/>
    <property type="evidence" value="ECO:0007669"/>
    <property type="project" value="InterPro"/>
</dbReference>
<evidence type="ECO:0000256" key="6">
    <source>
        <dbReference type="SAM" id="MobiDB-lite"/>
    </source>
</evidence>
<accession>A0A183UE34</accession>
<feature type="compositionally biased region" description="Polar residues" evidence="6">
    <location>
        <begin position="1"/>
        <end position="10"/>
    </location>
</feature>
<evidence type="ECO:0000313" key="9">
    <source>
        <dbReference type="Proteomes" id="UP000050794"/>
    </source>
</evidence>
<protein>
    <submittedName>
        <fullName evidence="10">BED-type domain-containing protein</fullName>
    </submittedName>
</protein>
<dbReference type="Proteomes" id="UP000050794">
    <property type="component" value="Unassembled WGS sequence"/>
</dbReference>
<reference evidence="10" key="1">
    <citation type="submission" date="2016-06" db="UniProtKB">
        <authorList>
            <consortium name="WormBaseParasite"/>
        </authorList>
    </citation>
    <scope>IDENTIFICATION</scope>
</reference>
<evidence type="ECO:0000259" key="8">
    <source>
        <dbReference type="PROSITE" id="PS51031"/>
    </source>
</evidence>
<keyword evidence="1" id="KW-0479">Metal-binding</keyword>